<dbReference type="Gene3D" id="2.60.40.10">
    <property type="entry name" value="Immunoglobulins"/>
    <property type="match status" value="1"/>
</dbReference>
<evidence type="ECO:0000313" key="8">
    <source>
        <dbReference type="EMBL" id="TLC99578.1"/>
    </source>
</evidence>
<dbReference type="RefSeq" id="WP_044294300.1">
    <property type="nucleotide sequence ID" value="NZ_JTGN01000003.1"/>
</dbReference>
<name>A0A4U8Q569_9FIRM</name>
<evidence type="ECO:0000256" key="3">
    <source>
        <dbReference type="ARBA" id="ARBA00022801"/>
    </source>
</evidence>
<gene>
    <name evidence="8" type="ORF">DSM106044_03529</name>
</gene>
<comment type="caution">
    <text evidence="8">The sequence shown here is derived from an EMBL/GenBank/DDBJ whole genome shotgun (WGS) entry which is preliminary data.</text>
</comment>
<dbReference type="PANTHER" id="PTHR33307:SF6">
    <property type="entry name" value="ALPHA-RHAMNOSIDASE (EUROFUNG)-RELATED"/>
    <property type="match status" value="1"/>
</dbReference>
<dbReference type="Pfam" id="PF25788">
    <property type="entry name" value="Ig_Rha78A_N"/>
    <property type="match status" value="1"/>
</dbReference>
<dbReference type="InterPro" id="IPR008902">
    <property type="entry name" value="Rhamnosid_concanavalin"/>
</dbReference>
<keyword evidence="9" id="KW-1185">Reference proteome</keyword>
<keyword evidence="3" id="KW-0378">Hydrolase</keyword>
<dbReference type="Gene3D" id="2.60.120.260">
    <property type="entry name" value="Galactose-binding domain-like"/>
    <property type="match status" value="2"/>
</dbReference>
<dbReference type="Proteomes" id="UP000306509">
    <property type="component" value="Unassembled WGS sequence"/>
</dbReference>
<dbReference type="Pfam" id="PF17390">
    <property type="entry name" value="Bac_rhamnosid_C"/>
    <property type="match status" value="1"/>
</dbReference>
<dbReference type="InterPro" id="IPR008928">
    <property type="entry name" value="6-hairpin_glycosidase_sf"/>
</dbReference>
<dbReference type="InterPro" id="IPR016007">
    <property type="entry name" value="Alpha_rhamnosid"/>
</dbReference>
<evidence type="ECO:0000313" key="9">
    <source>
        <dbReference type="Proteomes" id="UP000306509"/>
    </source>
</evidence>
<feature type="domain" description="Alpha-L-rhamnosidase six-hairpin glycosidase" evidence="6">
    <location>
        <begin position="410"/>
        <end position="767"/>
    </location>
</feature>
<dbReference type="PANTHER" id="PTHR33307">
    <property type="entry name" value="ALPHA-RHAMNOSIDASE (EUROFUNG)"/>
    <property type="match status" value="1"/>
</dbReference>
<dbReference type="EMBL" id="QGQD01000068">
    <property type="protein sequence ID" value="TLC99578.1"/>
    <property type="molecule type" value="Genomic_DNA"/>
</dbReference>
<evidence type="ECO:0000259" key="4">
    <source>
        <dbReference type="Pfam" id="PF05592"/>
    </source>
</evidence>
<protein>
    <recommendedName>
        <fullName evidence="2">alpha-L-rhamnosidase</fullName>
        <ecNumber evidence="2">3.2.1.40</ecNumber>
    </recommendedName>
</protein>
<feature type="domain" description="Bacterial alpha-L-rhamnosidase N-terminal" evidence="5">
    <location>
        <begin position="137"/>
        <end position="279"/>
    </location>
</feature>
<feature type="domain" description="Alpha-L-rhamnosidase C-terminal" evidence="7">
    <location>
        <begin position="776"/>
        <end position="834"/>
    </location>
</feature>
<evidence type="ECO:0000259" key="6">
    <source>
        <dbReference type="Pfam" id="PF17389"/>
    </source>
</evidence>
<evidence type="ECO:0000259" key="5">
    <source>
        <dbReference type="Pfam" id="PF08531"/>
    </source>
</evidence>
<dbReference type="GO" id="GO:0005975">
    <property type="term" value="P:carbohydrate metabolic process"/>
    <property type="evidence" value="ECO:0007669"/>
    <property type="project" value="InterPro"/>
</dbReference>
<dbReference type="SUPFAM" id="SSF48208">
    <property type="entry name" value="Six-hairpin glycosidases"/>
    <property type="match status" value="1"/>
</dbReference>
<feature type="domain" description="Alpha-L-rhamnosidase concanavalin-like" evidence="4">
    <location>
        <begin position="301"/>
        <end position="405"/>
    </location>
</feature>
<organism evidence="8 9">
    <name type="scientific">Robinsoniella peoriensis</name>
    <dbReference type="NCBI Taxonomy" id="180332"/>
    <lineage>
        <taxon>Bacteria</taxon>
        <taxon>Bacillati</taxon>
        <taxon>Bacillota</taxon>
        <taxon>Clostridia</taxon>
        <taxon>Lachnospirales</taxon>
        <taxon>Lachnospiraceae</taxon>
        <taxon>Robinsoniella</taxon>
    </lineage>
</organism>
<comment type="catalytic activity">
    <reaction evidence="1">
        <text>Hydrolysis of terminal non-reducing alpha-L-rhamnose residues in alpha-L-rhamnosides.</text>
        <dbReference type="EC" id="3.2.1.40"/>
    </reaction>
</comment>
<dbReference type="GO" id="GO:0030596">
    <property type="term" value="F:alpha-L-rhamnosidase activity"/>
    <property type="evidence" value="ECO:0007669"/>
    <property type="project" value="UniProtKB-EC"/>
</dbReference>
<evidence type="ECO:0000256" key="1">
    <source>
        <dbReference type="ARBA" id="ARBA00001445"/>
    </source>
</evidence>
<evidence type="ECO:0000256" key="2">
    <source>
        <dbReference type="ARBA" id="ARBA00012652"/>
    </source>
</evidence>
<dbReference type="InterPro" id="IPR035396">
    <property type="entry name" value="Bac_rhamnosid6H"/>
</dbReference>
<proteinExistence type="predicted"/>
<dbReference type="InterPro" id="IPR035398">
    <property type="entry name" value="Bac_rhamnosid_C"/>
</dbReference>
<dbReference type="InterPro" id="IPR013737">
    <property type="entry name" value="Bac_rhamnosid_N"/>
</dbReference>
<dbReference type="Pfam" id="PF17389">
    <property type="entry name" value="Bac_rhamnosid6H"/>
    <property type="match status" value="1"/>
</dbReference>
<dbReference type="InterPro" id="IPR013783">
    <property type="entry name" value="Ig-like_fold"/>
</dbReference>
<dbReference type="Pfam" id="PF08531">
    <property type="entry name" value="Bac_rhamnosid_N"/>
    <property type="match status" value="1"/>
</dbReference>
<dbReference type="PIRSF" id="PIRSF010631">
    <property type="entry name" value="A-rhamnsds"/>
    <property type="match status" value="1"/>
</dbReference>
<dbReference type="Gene3D" id="1.50.10.10">
    <property type="match status" value="1"/>
</dbReference>
<dbReference type="InterPro" id="IPR012341">
    <property type="entry name" value="6hp_glycosidase-like_sf"/>
</dbReference>
<sequence length="843" mass="95023">MKAIKLKTERLVNPLGIDIKQPSLSWICQDGITQTAYKIEAVSDGRIVWNSGKVSTNKMQVTFGEVLKSKQRVSWKVRLWDEADTVGEWSEEAFFEAGILDATQFVAKWINPELVCDPSVHKPASYLQTTFKAPLGSQARLYITCHGLYEAYINGLRVGDFVLAPGSDTYNKKLTYQTYDVTELVKEGKNNVQVILGDGWYRSCSGVDGERNLFGEDIALFFQLEVDGVPVCISDEKWQATQDGPIRENDMQQGEIYDARKERLTSWHEVKVEDFEITHFKGSNSVPIVEQERFAGKIMITPNGETVIDYGQNLAGYVEFTVNAKEGQTLTMTHGESLDENGNFTIENFQDRKRHKEGEIKQRVELICRNGRNHYKSKFTIWGFRYAKIETDIDLSTATFTSIAVYSNMEQTGSFECSNEDVNQLVSNSIWSMKSNFCDMPTDCPTRERAAWTGDMGIFIETGLFFADCYPVVRKWLSECRLNQYDDGKLSIIAPPNNQTSQYAGMLASSVGWGDAGIIVPYTIYKRFNDVRILEENYEMMQGWYGFLENRAKQINEHNPIGKENPYAMYTIDSGVDFGEWCEPGVSAMAAMSKPQYKVATAYFARSGRMLAEIAEVLGRSEDAAHYRDAAENAAKAFHFVATDNGKIHSDRQAEYVRAIAFDLLSKEEVKAAAAELNGKIIENGYHLNTGFLSTPSLCSVLAEYGYQETAYRLLLQDTMPGWLYEVKKGATSIWETWDGINEKGEVSASLNHYSYGAVCGWLFAGVCGIQVENERIKIAPQPHKLLAYAKAVYQSSMGEIVSSWKYEQDQFFYEITVPANAKAEVCLPDGRHEFVTAGVHHF</sequence>
<dbReference type="Gene3D" id="2.60.420.10">
    <property type="entry name" value="Maltose phosphorylase, domain 3"/>
    <property type="match status" value="1"/>
</dbReference>
<dbReference type="STRING" id="180332.GCA_000797495_01582"/>
<dbReference type="Pfam" id="PF05592">
    <property type="entry name" value="Bac_rhamnosid"/>
    <property type="match status" value="1"/>
</dbReference>
<accession>A0A4U8Q569</accession>
<dbReference type="AlphaFoldDB" id="A0A4U8Q569"/>
<reference evidence="8 9" key="1">
    <citation type="journal article" date="2019" name="Anaerobe">
        <title>Detection of Robinsoniella peoriensis in multiple bone samples of a trauma patient.</title>
        <authorList>
            <person name="Schrottner P."/>
            <person name="Hartwich K."/>
            <person name="Bunk B."/>
            <person name="Schober I."/>
            <person name="Helbig S."/>
            <person name="Rudolph W.W."/>
            <person name="Gunzer F."/>
        </authorList>
    </citation>
    <scope>NUCLEOTIDE SEQUENCE [LARGE SCALE GENOMIC DNA]</scope>
    <source>
        <strain evidence="8 9">DSM 106044</strain>
    </source>
</reference>
<dbReference type="EC" id="3.2.1.40" evidence="2"/>
<evidence type="ECO:0000259" key="7">
    <source>
        <dbReference type="Pfam" id="PF17390"/>
    </source>
</evidence>